<dbReference type="AlphaFoldDB" id="A0A0J1HSW6"/>
<evidence type="ECO:0000313" key="2">
    <source>
        <dbReference type="Proteomes" id="UP000036045"/>
    </source>
</evidence>
<reference evidence="1 2" key="1">
    <citation type="submission" date="2015-05" db="EMBL/GenBank/DDBJ databases">
        <title>Whole genome sequence and identification of bacterial endophytes from Costus igneus.</title>
        <authorList>
            <person name="Lee Y.P."/>
            <person name="Gan H.M."/>
            <person name="Eng W."/>
            <person name="Wheatley M.S."/>
            <person name="Caraballo A."/>
            <person name="Polter S."/>
            <person name="Savka M.A."/>
            <person name="Hudson A.O."/>
        </authorList>
    </citation>
    <scope>NUCLEOTIDE SEQUENCE [LARGE SCALE GENOMIC DNA]</scope>
    <source>
        <strain evidence="1 2">RIT379</strain>
    </source>
</reference>
<organism evidence="1 2">
    <name type="scientific">Niallia circulans</name>
    <name type="common">Bacillus circulans</name>
    <dbReference type="NCBI Taxonomy" id="1397"/>
    <lineage>
        <taxon>Bacteria</taxon>
        <taxon>Bacillati</taxon>
        <taxon>Bacillota</taxon>
        <taxon>Bacilli</taxon>
        <taxon>Bacillales</taxon>
        <taxon>Bacillaceae</taxon>
        <taxon>Niallia</taxon>
    </lineage>
</organism>
<protein>
    <submittedName>
        <fullName evidence="1">Uncharacterized protein</fullName>
    </submittedName>
</protein>
<evidence type="ECO:0000313" key="1">
    <source>
        <dbReference type="EMBL" id="KLV16791.1"/>
    </source>
</evidence>
<gene>
    <name evidence="1" type="ORF">ABW02_25045</name>
</gene>
<dbReference type="RefSeq" id="WP_047944909.1">
    <property type="nucleotide sequence ID" value="NZ_JBANBP010000066.1"/>
</dbReference>
<name>A0A0J1HSW6_NIACI</name>
<proteinExistence type="predicted"/>
<accession>A0A0J1HSW6</accession>
<sequence>MDILLLKLKWFYIIVEGVKRSNGGQISAEGAGQAGSLLVVHSALIICGGILERAYIYLI</sequence>
<comment type="caution">
    <text evidence="1">The sequence shown here is derived from an EMBL/GenBank/DDBJ whole genome shotgun (WGS) entry which is preliminary data.</text>
</comment>
<keyword evidence="2" id="KW-1185">Reference proteome</keyword>
<dbReference type="PATRIC" id="fig|1397.4.peg.4540"/>
<dbReference type="EMBL" id="LDPH01000051">
    <property type="protein sequence ID" value="KLV16791.1"/>
    <property type="molecule type" value="Genomic_DNA"/>
</dbReference>
<dbReference type="Proteomes" id="UP000036045">
    <property type="component" value="Unassembled WGS sequence"/>
</dbReference>